<keyword evidence="5" id="KW-1185">Reference proteome</keyword>
<keyword evidence="4" id="KW-0238">DNA-binding</keyword>
<dbReference type="InterPro" id="IPR012347">
    <property type="entry name" value="Ferritin-like"/>
</dbReference>
<dbReference type="AlphaFoldDB" id="A0A0D8BKJ9"/>
<dbReference type="GO" id="GO:0008199">
    <property type="term" value="F:ferric iron binding"/>
    <property type="evidence" value="ECO:0007669"/>
    <property type="project" value="InterPro"/>
</dbReference>
<dbReference type="InterPro" id="IPR009078">
    <property type="entry name" value="Ferritin-like_SF"/>
</dbReference>
<organism evidence="4 5">
    <name type="scientific">Frankia torreyi</name>
    <dbReference type="NCBI Taxonomy" id="1856"/>
    <lineage>
        <taxon>Bacteria</taxon>
        <taxon>Bacillati</taxon>
        <taxon>Actinomycetota</taxon>
        <taxon>Actinomycetes</taxon>
        <taxon>Frankiales</taxon>
        <taxon>Frankiaceae</taxon>
        <taxon>Frankia</taxon>
    </lineage>
</organism>
<sequence length="155" mass="17254">MSAIRSPLSDEARSVTGEALQGALVDLIDLSLFAKQLHWNVIGRNFRSVHRQLDEIVELARRYADAVAERAVAIGANPDGQSSTVARGTHLHGVEVGYLADEKVVRLIADVLAEVVTRMRIRMDATEQPDPVTQDLVIDVVRELEEQHWMFQAMV</sequence>
<evidence type="ECO:0000256" key="1">
    <source>
        <dbReference type="ARBA" id="ARBA00009497"/>
    </source>
</evidence>
<dbReference type="RefSeq" id="WP_044883790.1">
    <property type="nucleotide sequence ID" value="NZ_JYFN01000005.1"/>
</dbReference>
<dbReference type="GO" id="GO:0003677">
    <property type="term" value="F:DNA binding"/>
    <property type="evidence" value="ECO:0007669"/>
    <property type="project" value="UniProtKB-KW"/>
</dbReference>
<gene>
    <name evidence="4" type="ORF">FF36_01055</name>
</gene>
<evidence type="ECO:0000259" key="3">
    <source>
        <dbReference type="Pfam" id="PF00210"/>
    </source>
</evidence>
<comment type="caution">
    <text evidence="4">The sequence shown here is derived from an EMBL/GenBank/DDBJ whole genome shotgun (WGS) entry which is preliminary data.</text>
</comment>
<reference evidence="5" key="1">
    <citation type="submission" date="2015-02" db="EMBL/GenBank/DDBJ databases">
        <title>Draft Genome of Frankia sp. CpI1-S.</title>
        <authorList>
            <person name="Oshone R.T."/>
            <person name="Ngom M."/>
            <person name="Ghodhbane-Gtari F."/>
            <person name="Gtari M."/>
            <person name="Morris K."/>
            <person name="Thomas K."/>
            <person name="Sen A."/>
            <person name="Tisa L.S."/>
        </authorList>
    </citation>
    <scope>NUCLEOTIDE SEQUENCE [LARGE SCALE GENOMIC DNA]</scope>
    <source>
        <strain evidence="5">CpI1-S</strain>
    </source>
</reference>
<dbReference type="SUPFAM" id="SSF47240">
    <property type="entry name" value="Ferritin-like"/>
    <property type="match status" value="1"/>
</dbReference>
<comment type="similarity">
    <text evidence="1 2">Belongs to the Dps family.</text>
</comment>
<dbReference type="GO" id="GO:0016722">
    <property type="term" value="F:oxidoreductase activity, acting on metal ions"/>
    <property type="evidence" value="ECO:0007669"/>
    <property type="project" value="InterPro"/>
</dbReference>
<dbReference type="InterPro" id="IPR002177">
    <property type="entry name" value="DPS_DNA-bd"/>
</dbReference>
<dbReference type="PATRIC" id="fig|1502723.3.peg.4319"/>
<protein>
    <submittedName>
        <fullName evidence="4">DNA-binding ferritin-like protein (Oxidative damage protectant)</fullName>
    </submittedName>
</protein>
<dbReference type="InterPro" id="IPR023188">
    <property type="entry name" value="DPS_DNA-bd_CS"/>
</dbReference>
<evidence type="ECO:0000313" key="4">
    <source>
        <dbReference type="EMBL" id="KJE24681.1"/>
    </source>
</evidence>
<dbReference type="EMBL" id="JYFN01000005">
    <property type="protein sequence ID" value="KJE24681.1"/>
    <property type="molecule type" value="Genomic_DNA"/>
</dbReference>
<dbReference type="PROSITE" id="PS00818">
    <property type="entry name" value="DPS_1"/>
    <property type="match status" value="1"/>
</dbReference>
<evidence type="ECO:0000313" key="5">
    <source>
        <dbReference type="Proteomes" id="UP000032545"/>
    </source>
</evidence>
<evidence type="ECO:0000256" key="2">
    <source>
        <dbReference type="RuleBase" id="RU003875"/>
    </source>
</evidence>
<dbReference type="PANTHER" id="PTHR42932">
    <property type="entry name" value="GENERAL STRESS PROTEIN 20U"/>
    <property type="match status" value="1"/>
</dbReference>
<dbReference type="CDD" id="cd01043">
    <property type="entry name" value="DPS"/>
    <property type="match status" value="1"/>
</dbReference>
<dbReference type="Proteomes" id="UP000032545">
    <property type="component" value="Unassembled WGS sequence"/>
</dbReference>
<reference evidence="4 5" key="2">
    <citation type="journal article" date="2016" name="Genome Announc.">
        <title>Permanent Draft Genome Sequences for Two Variants of Frankia sp. Strain CpI1, the First Frankia Strain Isolated from Root Nodules of Comptonia peregrina.</title>
        <authorList>
            <person name="Oshone R."/>
            <person name="Hurst S.G.IV."/>
            <person name="Abebe-Akele F."/>
            <person name="Simpson S."/>
            <person name="Morris K."/>
            <person name="Thomas W.K."/>
            <person name="Tisa L.S."/>
        </authorList>
    </citation>
    <scope>NUCLEOTIDE SEQUENCE [LARGE SCALE GENOMIC DNA]</scope>
    <source>
        <strain evidence="5">CpI1-S</strain>
    </source>
</reference>
<dbReference type="InterPro" id="IPR008331">
    <property type="entry name" value="Ferritin_DPS_dom"/>
</dbReference>
<dbReference type="Pfam" id="PF00210">
    <property type="entry name" value="Ferritin"/>
    <property type="match status" value="1"/>
</dbReference>
<name>A0A0D8BKJ9_9ACTN</name>
<dbReference type="OrthoDB" id="9797687at2"/>
<dbReference type="Gene3D" id="1.20.1260.10">
    <property type="match status" value="1"/>
</dbReference>
<dbReference type="PANTHER" id="PTHR42932:SF2">
    <property type="entry name" value="DNA PROTECTION DURING STARVATION PROTEIN 1"/>
    <property type="match status" value="1"/>
</dbReference>
<accession>A0A0D8BKJ9</accession>
<dbReference type="PRINTS" id="PR01346">
    <property type="entry name" value="HELNAPAPROT"/>
</dbReference>
<proteinExistence type="inferred from homology"/>
<feature type="domain" description="Ferritin/DPS" evidence="3">
    <location>
        <begin position="18"/>
        <end position="154"/>
    </location>
</feature>
<dbReference type="PIRSF" id="PIRSF005900">
    <property type="entry name" value="Dps"/>
    <property type="match status" value="1"/>
</dbReference>